<evidence type="ECO:0000313" key="6">
    <source>
        <dbReference type="Proteomes" id="UP001362999"/>
    </source>
</evidence>
<dbReference type="InterPro" id="IPR002018">
    <property type="entry name" value="CarbesteraseB"/>
</dbReference>
<feature type="chain" id="PRO_5043111204" description="Carboxylic ester hydrolase" evidence="3">
    <location>
        <begin position="17"/>
        <end position="571"/>
    </location>
</feature>
<dbReference type="Gene3D" id="3.40.50.1820">
    <property type="entry name" value="alpha/beta hydrolase"/>
    <property type="match status" value="1"/>
</dbReference>
<dbReference type="InterPro" id="IPR019819">
    <property type="entry name" value="Carboxylesterase_B_CS"/>
</dbReference>
<dbReference type="Pfam" id="PF00135">
    <property type="entry name" value="COesterase"/>
    <property type="match status" value="1"/>
</dbReference>
<dbReference type="AlphaFoldDB" id="A0AAW0CG05"/>
<dbReference type="PROSITE" id="PS00941">
    <property type="entry name" value="CARBOXYLESTERASE_B_2"/>
    <property type="match status" value="1"/>
</dbReference>
<dbReference type="PANTHER" id="PTHR11559">
    <property type="entry name" value="CARBOXYLESTERASE"/>
    <property type="match status" value="1"/>
</dbReference>
<organism evidence="5 6">
    <name type="scientific">Favolaschia claudopus</name>
    <dbReference type="NCBI Taxonomy" id="2862362"/>
    <lineage>
        <taxon>Eukaryota</taxon>
        <taxon>Fungi</taxon>
        <taxon>Dikarya</taxon>
        <taxon>Basidiomycota</taxon>
        <taxon>Agaricomycotina</taxon>
        <taxon>Agaricomycetes</taxon>
        <taxon>Agaricomycetidae</taxon>
        <taxon>Agaricales</taxon>
        <taxon>Marasmiineae</taxon>
        <taxon>Mycenaceae</taxon>
        <taxon>Favolaschia</taxon>
    </lineage>
</organism>
<comment type="caution">
    <text evidence="5">The sequence shown here is derived from an EMBL/GenBank/DDBJ whole genome shotgun (WGS) entry which is preliminary data.</text>
</comment>
<keyword evidence="2 3" id="KW-0378">Hydrolase</keyword>
<comment type="similarity">
    <text evidence="1 3">Belongs to the type-B carboxylesterase/lipase family.</text>
</comment>
<reference evidence="5 6" key="1">
    <citation type="journal article" date="2024" name="J Genomics">
        <title>Draft genome sequencing and assembly of Favolaschia claudopus CIRM-BRFM 2984 isolated from oak limbs.</title>
        <authorList>
            <person name="Navarro D."/>
            <person name="Drula E."/>
            <person name="Chaduli D."/>
            <person name="Cazenave R."/>
            <person name="Ahrendt S."/>
            <person name="Wang J."/>
            <person name="Lipzen A."/>
            <person name="Daum C."/>
            <person name="Barry K."/>
            <person name="Grigoriev I.V."/>
            <person name="Favel A."/>
            <person name="Rosso M.N."/>
            <person name="Martin F."/>
        </authorList>
    </citation>
    <scope>NUCLEOTIDE SEQUENCE [LARGE SCALE GENOMIC DNA]</scope>
    <source>
        <strain evidence="5 6">CIRM-BRFM 2984</strain>
    </source>
</reference>
<gene>
    <name evidence="5" type="ORF">R3P38DRAFT_544598</name>
</gene>
<evidence type="ECO:0000256" key="3">
    <source>
        <dbReference type="RuleBase" id="RU361235"/>
    </source>
</evidence>
<dbReference type="InterPro" id="IPR029058">
    <property type="entry name" value="AB_hydrolase_fold"/>
</dbReference>
<dbReference type="Proteomes" id="UP001362999">
    <property type="component" value="Unassembled WGS sequence"/>
</dbReference>
<sequence>MRAPLLFATFLSTTLAQTAYTNHKPVVRIQNGTVCGVDLPQFNQSLFLGIPYAQPPVGDLRLRPPRSISKSFGELDATSYGPHCWSAFTTGFDDNSGYTSSEDCLTLNVIRPHEASVENLVPVIVWIHGGGFFAGGSADSRYNGTYLVQASVANGHPVVFVSINYRLASLGWMGGSALAEEGSLNLGLRDQRLALQWVQENIAKFGGNPRNVTVHGQSAGGMSIHAHIVAYNGRDDHLFTRAIIESGTIGLPYPPADNPISQGLSDSLVSSSSCARGNSSAAIDAESQLACLRALPIDEFLQAAGSAIFGTYGVLYDGDMITVGGPFAAYKAGKFVKVPMLIGSNTDEGHSFSPTGANTVDDIKLRLASVVPADQMDTLLDFYPDILAEGCPFNTGDFRLDPVQNGVFEVPGTQDKRAAAVVGDVVMAAGPRWLAKEISCHVPMWKYRFNHIPHSVSFGTQDYVGHFLEVAYVFNTQNNDTDFWNANQFRATYLGPGTPIEDRFLGVYMSRAWASFAATGDPNNAKVSPRVHWPQYSNGGKNIVLRTQGSHLEDDDFRSKGMDFIMANVFF</sequence>
<evidence type="ECO:0000259" key="4">
    <source>
        <dbReference type="Pfam" id="PF00135"/>
    </source>
</evidence>
<name>A0AAW0CG05_9AGAR</name>
<dbReference type="SUPFAM" id="SSF53474">
    <property type="entry name" value="alpha/beta-Hydrolases"/>
    <property type="match status" value="1"/>
</dbReference>
<proteinExistence type="inferred from homology"/>
<feature type="domain" description="Carboxylesterase type B" evidence="4">
    <location>
        <begin position="24"/>
        <end position="544"/>
    </location>
</feature>
<evidence type="ECO:0000313" key="5">
    <source>
        <dbReference type="EMBL" id="KAK7038432.1"/>
    </source>
</evidence>
<dbReference type="PROSITE" id="PS00122">
    <property type="entry name" value="CARBOXYLESTERASE_B_1"/>
    <property type="match status" value="1"/>
</dbReference>
<dbReference type="InterPro" id="IPR050309">
    <property type="entry name" value="Type-B_Carboxylest/Lipase"/>
</dbReference>
<protein>
    <recommendedName>
        <fullName evidence="3">Carboxylic ester hydrolase</fullName>
        <ecNumber evidence="3">3.1.1.-</ecNumber>
    </recommendedName>
</protein>
<evidence type="ECO:0000256" key="2">
    <source>
        <dbReference type="ARBA" id="ARBA00022801"/>
    </source>
</evidence>
<dbReference type="GO" id="GO:0016787">
    <property type="term" value="F:hydrolase activity"/>
    <property type="evidence" value="ECO:0007669"/>
    <property type="project" value="UniProtKB-KW"/>
</dbReference>
<keyword evidence="6" id="KW-1185">Reference proteome</keyword>
<dbReference type="InterPro" id="IPR019826">
    <property type="entry name" value="Carboxylesterase_B_AS"/>
</dbReference>
<keyword evidence="3" id="KW-0732">Signal</keyword>
<accession>A0AAW0CG05</accession>
<evidence type="ECO:0000256" key="1">
    <source>
        <dbReference type="ARBA" id="ARBA00005964"/>
    </source>
</evidence>
<dbReference type="EMBL" id="JAWWNJ010000017">
    <property type="protein sequence ID" value="KAK7038432.1"/>
    <property type="molecule type" value="Genomic_DNA"/>
</dbReference>
<dbReference type="EC" id="3.1.1.-" evidence="3"/>
<feature type="signal peptide" evidence="3">
    <location>
        <begin position="1"/>
        <end position="16"/>
    </location>
</feature>